<organism evidence="4">
    <name type="scientific">uncultured Chloroflexota bacterium</name>
    <dbReference type="NCBI Taxonomy" id="166587"/>
    <lineage>
        <taxon>Bacteria</taxon>
        <taxon>Bacillati</taxon>
        <taxon>Chloroflexota</taxon>
        <taxon>environmental samples</taxon>
    </lineage>
</organism>
<evidence type="ECO:0000259" key="3">
    <source>
        <dbReference type="Pfam" id="PF04909"/>
    </source>
</evidence>
<keyword evidence="1" id="KW-0456">Lyase</keyword>
<dbReference type="InterPro" id="IPR032465">
    <property type="entry name" value="ACMSD"/>
</dbReference>
<evidence type="ECO:0000256" key="1">
    <source>
        <dbReference type="ARBA" id="ARBA00023239"/>
    </source>
</evidence>
<dbReference type="GO" id="GO:0016787">
    <property type="term" value="F:hydrolase activity"/>
    <property type="evidence" value="ECO:0007669"/>
    <property type="project" value="InterPro"/>
</dbReference>
<feature type="domain" description="Amidohydrolase-related" evidence="3">
    <location>
        <begin position="3"/>
        <end position="292"/>
    </location>
</feature>
<evidence type="ECO:0000256" key="2">
    <source>
        <dbReference type="SAM" id="MobiDB-lite"/>
    </source>
</evidence>
<dbReference type="SUPFAM" id="SSF51556">
    <property type="entry name" value="Metallo-dependent hydrolases"/>
    <property type="match status" value="1"/>
</dbReference>
<dbReference type="EMBL" id="CADCTC010000031">
    <property type="protein sequence ID" value="CAA9220482.1"/>
    <property type="molecule type" value="Genomic_DNA"/>
</dbReference>
<dbReference type="PANTHER" id="PTHR21240">
    <property type="entry name" value="2-AMINO-3-CARBOXYLMUCONATE-6-SEMIALDEHYDE DECARBOXYLASE"/>
    <property type="match status" value="1"/>
</dbReference>
<dbReference type="InterPro" id="IPR006680">
    <property type="entry name" value="Amidohydro-rel"/>
</dbReference>
<protein>
    <recommendedName>
        <fullName evidence="3">Amidohydrolase-related domain-containing protein</fullName>
    </recommendedName>
</protein>
<dbReference type="Pfam" id="PF04909">
    <property type="entry name" value="Amidohydro_2"/>
    <property type="match status" value="1"/>
</dbReference>
<dbReference type="PANTHER" id="PTHR21240:SF19">
    <property type="entry name" value="CATALYTIC_ HYDROLASE"/>
    <property type="match status" value="1"/>
</dbReference>
<name>A0A6J4HBX3_9CHLR</name>
<dbReference type="GO" id="GO:0016831">
    <property type="term" value="F:carboxy-lyase activity"/>
    <property type="evidence" value="ECO:0007669"/>
    <property type="project" value="InterPro"/>
</dbReference>
<evidence type="ECO:0000313" key="4">
    <source>
        <dbReference type="EMBL" id="CAA9220482.1"/>
    </source>
</evidence>
<feature type="region of interest" description="Disordered" evidence="2">
    <location>
        <begin position="60"/>
        <end position="79"/>
    </location>
</feature>
<sequence length="293" mass="32143">MIVDVHTHTPYGRHAAPAGRPPARPDRADSGAVSPDEFLRAMEPVDRVIVFGIAPLPPGDPAAPAVPQEASAPTARDGNEATAALVRTKPDKLIGFMSVHPRDPHLFEEIDRSVGDLGLRGIKLGPNYQNFDPLGADAFRLYRRAQELRLPILFHQGTSAMAAADLDYAHPRHMDRVATAFPDLKIVLAHMAHPWQVDCIAVIRKHPNVWADISGLHYRAWSYYNCLRLAAEWSVLPKLLFGSDYPAAASPAETADALTRVNDILDGTRLPRVPVDELQEILHRNSLSLLGLA</sequence>
<reference evidence="4" key="1">
    <citation type="submission" date="2020-02" db="EMBL/GenBank/DDBJ databases">
        <authorList>
            <person name="Meier V. D."/>
        </authorList>
    </citation>
    <scope>NUCLEOTIDE SEQUENCE</scope>
    <source>
        <strain evidence="4">AVDCRST_MAG77</strain>
    </source>
</reference>
<feature type="region of interest" description="Disordered" evidence="2">
    <location>
        <begin position="1"/>
        <end position="32"/>
    </location>
</feature>
<dbReference type="AlphaFoldDB" id="A0A6J4HBX3"/>
<proteinExistence type="predicted"/>
<gene>
    <name evidence="4" type="ORF">AVDCRST_MAG77-438</name>
</gene>
<dbReference type="InterPro" id="IPR032466">
    <property type="entry name" value="Metal_Hydrolase"/>
</dbReference>
<dbReference type="Gene3D" id="3.20.20.140">
    <property type="entry name" value="Metal-dependent hydrolases"/>
    <property type="match status" value="1"/>
</dbReference>
<dbReference type="CDD" id="cd01292">
    <property type="entry name" value="metallo-dependent_hydrolases"/>
    <property type="match status" value="1"/>
</dbReference>
<accession>A0A6J4HBX3</accession>